<accession>A0A5B8U3X5</accession>
<reference evidence="1 2" key="1">
    <citation type="journal article" date="2018" name="J. Microbiol.">
        <title>Baekduia soli gen. nov., sp. nov., a novel bacterium isolated from the soil of Baekdu Mountain and proposal of a novel family name, Baekduiaceae fam. nov.</title>
        <authorList>
            <person name="An D.S."/>
            <person name="Siddiqi M.Z."/>
            <person name="Kim K.H."/>
            <person name="Yu H.S."/>
            <person name="Im W.T."/>
        </authorList>
    </citation>
    <scope>NUCLEOTIDE SEQUENCE [LARGE SCALE GENOMIC DNA]</scope>
    <source>
        <strain evidence="1 2">BR7-21</strain>
    </source>
</reference>
<dbReference type="PANTHER" id="PTHR35309:SF4">
    <property type="entry name" value="TOCOPHEROL CYCLASE"/>
    <property type="match status" value="1"/>
</dbReference>
<dbReference type="KEGG" id="bsol:FSW04_09315"/>
<evidence type="ECO:0000313" key="1">
    <source>
        <dbReference type="EMBL" id="QEC47754.1"/>
    </source>
</evidence>
<dbReference type="GO" id="GO:0009976">
    <property type="term" value="F:tocopherol cyclase activity"/>
    <property type="evidence" value="ECO:0007669"/>
    <property type="project" value="InterPro"/>
</dbReference>
<name>A0A5B8U3X5_9ACTN</name>
<sequence length="302" mass="31705">MEGWFWRVTQPASGEVVVALAGVNRDRRGRSWGTVGLAAHPGGLAACAAVPGAQADRDGTVHIGRALTAGPRTVDLDLGPRARLQLELEAPVGWPRRAFGGLGVAHVLPGLSQYWHPWLLRARAHGHAQAGGRRIDLDGAIVYAEKNWSNGGFPEAWWWGQAHGFDDPHACVAFAGGTVALGGLRGTATALVVAAGGRLHRVVGVGPRSPALRVGVDDRGWTLRGRTASGLVLDVEGHANGTAPHRLPIPVPAEGRNLQDAAAQHLAGHLRLTVRRRGRTVYAGTSVLAGLERGAGAPVRPR</sequence>
<dbReference type="OrthoDB" id="9772627at2"/>
<keyword evidence="2" id="KW-1185">Reference proteome</keyword>
<dbReference type="PANTHER" id="PTHR35309">
    <property type="match status" value="1"/>
</dbReference>
<evidence type="ECO:0008006" key="3">
    <source>
        <dbReference type="Google" id="ProtNLM"/>
    </source>
</evidence>
<evidence type="ECO:0000313" key="2">
    <source>
        <dbReference type="Proteomes" id="UP000321805"/>
    </source>
</evidence>
<proteinExistence type="predicted"/>
<dbReference type="AlphaFoldDB" id="A0A5B8U3X5"/>
<organism evidence="1 2">
    <name type="scientific">Baekduia soli</name>
    <dbReference type="NCBI Taxonomy" id="496014"/>
    <lineage>
        <taxon>Bacteria</taxon>
        <taxon>Bacillati</taxon>
        <taxon>Actinomycetota</taxon>
        <taxon>Thermoleophilia</taxon>
        <taxon>Solirubrobacterales</taxon>
        <taxon>Baekduiaceae</taxon>
        <taxon>Baekduia</taxon>
    </lineage>
</organism>
<dbReference type="InterPro" id="IPR025893">
    <property type="entry name" value="Tocopherol_cyclase"/>
</dbReference>
<dbReference type="RefSeq" id="WP_146918569.1">
    <property type="nucleotide sequence ID" value="NZ_CP042430.1"/>
</dbReference>
<protein>
    <recommendedName>
        <fullName evidence="3">Tocopherol cyclase</fullName>
    </recommendedName>
</protein>
<dbReference type="Pfam" id="PF14249">
    <property type="entry name" value="Tocopherol_cycl"/>
    <property type="match status" value="1"/>
</dbReference>
<dbReference type="EMBL" id="CP042430">
    <property type="protein sequence ID" value="QEC47754.1"/>
    <property type="molecule type" value="Genomic_DNA"/>
</dbReference>
<gene>
    <name evidence="1" type="ORF">FSW04_09315</name>
</gene>
<dbReference type="Proteomes" id="UP000321805">
    <property type="component" value="Chromosome"/>
</dbReference>